<evidence type="ECO:0000256" key="2">
    <source>
        <dbReference type="ARBA" id="ARBA00023125"/>
    </source>
</evidence>
<gene>
    <name evidence="6" type="ORF">HU830_04225</name>
</gene>
<feature type="domain" description="HTH tetR-type" evidence="5">
    <location>
        <begin position="9"/>
        <end position="69"/>
    </location>
</feature>
<comment type="caution">
    <text evidence="6">The sequence shown here is derived from an EMBL/GenBank/DDBJ whole genome shotgun (WGS) entry which is preliminary data.</text>
</comment>
<reference evidence="6 7" key="1">
    <citation type="submission" date="2020-06" db="EMBL/GenBank/DDBJ databases">
        <authorList>
            <person name="Kang J."/>
        </authorList>
    </citation>
    <scope>NUCLEOTIDE SEQUENCE [LARGE SCALE GENOMIC DNA]</scope>
    <source>
        <strain evidence="6 7">DCY120</strain>
    </source>
</reference>
<keyword evidence="1" id="KW-0805">Transcription regulation</keyword>
<dbReference type="PROSITE" id="PS50977">
    <property type="entry name" value="HTH_TETR_2"/>
    <property type="match status" value="1"/>
</dbReference>
<evidence type="ECO:0000256" key="4">
    <source>
        <dbReference type="PROSITE-ProRule" id="PRU00335"/>
    </source>
</evidence>
<dbReference type="PRINTS" id="PR00455">
    <property type="entry name" value="HTHTETR"/>
</dbReference>
<accession>A0A850R009</accession>
<dbReference type="PANTHER" id="PTHR30055">
    <property type="entry name" value="HTH-TYPE TRANSCRIPTIONAL REGULATOR RUTR"/>
    <property type="match status" value="1"/>
</dbReference>
<protein>
    <submittedName>
        <fullName evidence="6">TetR/AcrR family transcriptional regulator</fullName>
    </submittedName>
</protein>
<dbReference type="SUPFAM" id="SSF46689">
    <property type="entry name" value="Homeodomain-like"/>
    <property type="match status" value="1"/>
</dbReference>
<dbReference type="AlphaFoldDB" id="A0A850R009"/>
<dbReference type="Proteomes" id="UP000563523">
    <property type="component" value="Unassembled WGS sequence"/>
</dbReference>
<organism evidence="6 7">
    <name type="scientific">Bombilactobacillus apium</name>
    <dbReference type="NCBI Taxonomy" id="2675299"/>
    <lineage>
        <taxon>Bacteria</taxon>
        <taxon>Bacillati</taxon>
        <taxon>Bacillota</taxon>
        <taxon>Bacilli</taxon>
        <taxon>Lactobacillales</taxon>
        <taxon>Lactobacillaceae</taxon>
        <taxon>Bombilactobacillus</taxon>
    </lineage>
</organism>
<dbReference type="Pfam" id="PF00440">
    <property type="entry name" value="TetR_N"/>
    <property type="match status" value="1"/>
</dbReference>
<evidence type="ECO:0000313" key="7">
    <source>
        <dbReference type="Proteomes" id="UP000563523"/>
    </source>
</evidence>
<keyword evidence="7" id="KW-1185">Reference proteome</keyword>
<dbReference type="Gene3D" id="1.10.357.10">
    <property type="entry name" value="Tetracycline Repressor, domain 2"/>
    <property type="match status" value="1"/>
</dbReference>
<dbReference type="GO" id="GO:0003700">
    <property type="term" value="F:DNA-binding transcription factor activity"/>
    <property type="evidence" value="ECO:0007669"/>
    <property type="project" value="TreeGrafter"/>
</dbReference>
<keyword evidence="3" id="KW-0804">Transcription</keyword>
<proteinExistence type="predicted"/>
<dbReference type="EMBL" id="JABZEC010000003">
    <property type="protein sequence ID" value="NVY96379.1"/>
    <property type="molecule type" value="Genomic_DNA"/>
</dbReference>
<feature type="DNA-binding region" description="H-T-H motif" evidence="4">
    <location>
        <begin position="32"/>
        <end position="51"/>
    </location>
</feature>
<evidence type="ECO:0000256" key="3">
    <source>
        <dbReference type="ARBA" id="ARBA00023163"/>
    </source>
</evidence>
<evidence type="ECO:0000259" key="5">
    <source>
        <dbReference type="PROSITE" id="PS50977"/>
    </source>
</evidence>
<name>A0A850R009_9LACO</name>
<keyword evidence="2 4" id="KW-0238">DNA-binding</keyword>
<dbReference type="GO" id="GO:0000976">
    <property type="term" value="F:transcription cis-regulatory region binding"/>
    <property type="evidence" value="ECO:0007669"/>
    <property type="project" value="TreeGrafter"/>
</dbReference>
<evidence type="ECO:0000256" key="1">
    <source>
        <dbReference type="ARBA" id="ARBA00023015"/>
    </source>
</evidence>
<sequence length="199" mass="22640">MGRREDKARLTRAKLLQAAERLIVEHGYEKVTVTDLVEASGIAKGTFYNYFSRKEDLILELSKQHFASIAHQEIDLGQTATENIQQYLVNFMTVIAQAQVELARQWLRYVAVAEQQAKWQFDTRSLKRLFQQLEQAGKLTATSVNSDLADALLTQMYGLILLWCMSPTEHDLVTATQQFCMQHLEDLIAPYQLAAGSTK</sequence>
<evidence type="ECO:0000313" key="6">
    <source>
        <dbReference type="EMBL" id="NVY96379.1"/>
    </source>
</evidence>
<dbReference type="InterPro" id="IPR050109">
    <property type="entry name" value="HTH-type_TetR-like_transc_reg"/>
</dbReference>
<dbReference type="InterPro" id="IPR009057">
    <property type="entry name" value="Homeodomain-like_sf"/>
</dbReference>
<dbReference type="RefSeq" id="WP_176942541.1">
    <property type="nucleotide sequence ID" value="NZ_JABZEC010000003.1"/>
</dbReference>
<dbReference type="PANTHER" id="PTHR30055:SF234">
    <property type="entry name" value="HTH-TYPE TRANSCRIPTIONAL REGULATOR BETI"/>
    <property type="match status" value="1"/>
</dbReference>
<dbReference type="InterPro" id="IPR001647">
    <property type="entry name" value="HTH_TetR"/>
</dbReference>